<dbReference type="CDD" id="cd02603">
    <property type="entry name" value="HAD_sEH-N_like"/>
    <property type="match status" value="1"/>
</dbReference>
<name>A0ABU7KP59_9ACTN</name>
<evidence type="ECO:0000313" key="2">
    <source>
        <dbReference type="Proteomes" id="UP001348641"/>
    </source>
</evidence>
<gene>
    <name evidence="1" type="ORF">Q8A49_11330</name>
</gene>
<dbReference type="EMBL" id="JAUUCC010000024">
    <property type="protein sequence ID" value="MEE2051084.1"/>
    <property type="molecule type" value="Genomic_DNA"/>
</dbReference>
<dbReference type="Proteomes" id="UP001348641">
    <property type="component" value="Unassembled WGS sequence"/>
</dbReference>
<dbReference type="InterPro" id="IPR006439">
    <property type="entry name" value="HAD-SF_hydro_IA"/>
</dbReference>
<dbReference type="NCBIfam" id="TIGR01509">
    <property type="entry name" value="HAD-SF-IA-v3"/>
    <property type="match status" value="1"/>
</dbReference>
<dbReference type="InterPro" id="IPR023214">
    <property type="entry name" value="HAD_sf"/>
</dbReference>
<dbReference type="Gene3D" id="1.10.150.240">
    <property type="entry name" value="Putative phosphatase, domain 2"/>
    <property type="match status" value="1"/>
</dbReference>
<dbReference type="RefSeq" id="WP_330158245.1">
    <property type="nucleotide sequence ID" value="NZ_BAAAJA010000011.1"/>
</dbReference>
<dbReference type="PANTHER" id="PTHR47829">
    <property type="entry name" value="HYDROLASE, PUTATIVE (AFU_ORTHOLOGUE AFUA_1G12880)-RELATED"/>
    <property type="match status" value="1"/>
</dbReference>
<accession>A0ABU7KP59</accession>
<sequence length="235" mass="25041">MSSSPPPSGPYRGLLLDFVGVLTTNVRASVQGWCVAQGLHPRAWGTTLTHHPEGRRLYLDLEAGRLSQREWNRRTAALLGVAEHEDLMGRAWAGVTADAAMIALARTARRAGLKVALLSNSFGLDPYDPYETLGVNGLFDVTVLSEVEGVAKPDPEIYRRTLERLGLDGGACVFVDDNPDNLPPARELGITTVHADGGPDLAARVATLLDLPLREADGAGREGATEVSTRSPGAV</sequence>
<dbReference type="InterPro" id="IPR023198">
    <property type="entry name" value="PGP-like_dom2"/>
</dbReference>
<dbReference type="InterPro" id="IPR036412">
    <property type="entry name" value="HAD-like_sf"/>
</dbReference>
<reference evidence="1 2" key="1">
    <citation type="submission" date="2023-07" db="EMBL/GenBank/DDBJ databases">
        <authorList>
            <person name="Girao M."/>
            <person name="Carvalho M.F."/>
        </authorList>
    </citation>
    <scope>NUCLEOTIDE SEQUENCE [LARGE SCALE GENOMIC DNA]</scope>
    <source>
        <strain evidence="1 2">66/93</strain>
    </source>
</reference>
<dbReference type="SUPFAM" id="SSF56784">
    <property type="entry name" value="HAD-like"/>
    <property type="match status" value="1"/>
</dbReference>
<dbReference type="InterPro" id="IPR052898">
    <property type="entry name" value="ACAD10-like"/>
</dbReference>
<dbReference type="Pfam" id="PF00702">
    <property type="entry name" value="Hydrolase"/>
    <property type="match status" value="1"/>
</dbReference>
<protein>
    <submittedName>
        <fullName evidence="1">HAD family phosphatase</fullName>
    </submittedName>
</protein>
<dbReference type="PRINTS" id="PR00413">
    <property type="entry name" value="HADHALOGNASE"/>
</dbReference>
<dbReference type="Gene3D" id="3.40.50.1000">
    <property type="entry name" value="HAD superfamily/HAD-like"/>
    <property type="match status" value="1"/>
</dbReference>
<proteinExistence type="predicted"/>
<evidence type="ECO:0000313" key="1">
    <source>
        <dbReference type="EMBL" id="MEE2051084.1"/>
    </source>
</evidence>
<comment type="caution">
    <text evidence="1">The sequence shown here is derived from an EMBL/GenBank/DDBJ whole genome shotgun (WGS) entry which is preliminary data.</text>
</comment>
<organism evidence="1 2">
    <name type="scientific">Nocardiopsis tropica</name>
    <dbReference type="NCBI Taxonomy" id="109330"/>
    <lineage>
        <taxon>Bacteria</taxon>
        <taxon>Bacillati</taxon>
        <taxon>Actinomycetota</taxon>
        <taxon>Actinomycetes</taxon>
        <taxon>Streptosporangiales</taxon>
        <taxon>Nocardiopsidaceae</taxon>
        <taxon>Nocardiopsis</taxon>
    </lineage>
</organism>
<dbReference type="PANTHER" id="PTHR47829:SF1">
    <property type="entry name" value="HAD FAMILY PHOSPHATASE"/>
    <property type="match status" value="1"/>
</dbReference>